<reference evidence="6 7" key="1">
    <citation type="submission" date="2023-10" db="EMBL/GenBank/DDBJ databases">
        <title>Development of a sustainable strategy for remediation of hydrocarbon-contaminated territories based on the waste exchange concept.</title>
        <authorList>
            <person name="Krivoruchko A."/>
        </authorList>
    </citation>
    <scope>NUCLEOTIDE SEQUENCE [LARGE SCALE GENOMIC DNA]</scope>
    <source>
        <strain evidence="6 7">IEGM 1203</strain>
    </source>
</reference>
<keyword evidence="1" id="KW-0805">Transcription regulation</keyword>
<sequence>MDISDSGGDRGSRAPKPLAAKRTIKTAERTALAIVEEIVKSGLREGDRLPQETEMIAAYGVSRQSIKEALRILEVQGMVTLRPGPGGGVAVGASSARHLSRTLTLYLHFERTTYEDLIDAVVEMETLCSTLAARNPDRERKARLLRPFLDHDYPRAALEWSSGIPNLHQAIYQLADNEVLRLLTHSVTSTMEEHVMSTDYPTELRTEMLQEHRDIATAIIAGQSSKAARLTRKHFQDVADYYLAHWPDRLLENIEWR</sequence>
<dbReference type="EMBL" id="JAWLKB010000040">
    <property type="protein sequence ID" value="MDV6271345.1"/>
    <property type="molecule type" value="Genomic_DNA"/>
</dbReference>
<dbReference type="InterPro" id="IPR011711">
    <property type="entry name" value="GntR_C"/>
</dbReference>
<evidence type="ECO:0000256" key="4">
    <source>
        <dbReference type="SAM" id="MobiDB-lite"/>
    </source>
</evidence>
<evidence type="ECO:0000256" key="3">
    <source>
        <dbReference type="ARBA" id="ARBA00023163"/>
    </source>
</evidence>
<keyword evidence="3" id="KW-0804">Transcription</keyword>
<dbReference type="InterPro" id="IPR000524">
    <property type="entry name" value="Tscrpt_reg_HTH_GntR"/>
</dbReference>
<keyword evidence="2" id="KW-0238">DNA-binding</keyword>
<dbReference type="InterPro" id="IPR036388">
    <property type="entry name" value="WH-like_DNA-bd_sf"/>
</dbReference>
<feature type="region of interest" description="Disordered" evidence="4">
    <location>
        <begin position="1"/>
        <end position="22"/>
    </location>
</feature>
<dbReference type="PANTHER" id="PTHR43537:SF5">
    <property type="entry name" value="UXU OPERON TRANSCRIPTIONAL REGULATOR"/>
    <property type="match status" value="1"/>
</dbReference>
<dbReference type="SUPFAM" id="SSF46785">
    <property type="entry name" value="Winged helix' DNA-binding domain"/>
    <property type="match status" value="1"/>
</dbReference>
<gene>
    <name evidence="6" type="ORF">R3Q16_32540</name>
</gene>
<evidence type="ECO:0000313" key="6">
    <source>
        <dbReference type="EMBL" id="MDV6271345.1"/>
    </source>
</evidence>
<dbReference type="Gene3D" id="1.20.120.530">
    <property type="entry name" value="GntR ligand-binding domain-like"/>
    <property type="match status" value="1"/>
</dbReference>
<feature type="domain" description="HTH gntR-type" evidence="5">
    <location>
        <begin position="24"/>
        <end position="94"/>
    </location>
</feature>
<dbReference type="PANTHER" id="PTHR43537">
    <property type="entry name" value="TRANSCRIPTIONAL REGULATOR, GNTR FAMILY"/>
    <property type="match status" value="1"/>
</dbReference>
<dbReference type="SUPFAM" id="SSF48008">
    <property type="entry name" value="GntR ligand-binding domain-like"/>
    <property type="match status" value="1"/>
</dbReference>
<evidence type="ECO:0000313" key="7">
    <source>
        <dbReference type="Proteomes" id="UP001185927"/>
    </source>
</evidence>
<dbReference type="SMART" id="SM00345">
    <property type="entry name" value="HTH_GNTR"/>
    <property type="match status" value="1"/>
</dbReference>
<dbReference type="PRINTS" id="PR00035">
    <property type="entry name" value="HTHGNTR"/>
</dbReference>
<keyword evidence="7" id="KW-1185">Reference proteome</keyword>
<dbReference type="InterPro" id="IPR008920">
    <property type="entry name" value="TF_FadR/GntR_C"/>
</dbReference>
<protein>
    <submittedName>
        <fullName evidence="6">GntR family transcriptional regulator</fullName>
    </submittedName>
</protein>
<name>A0ABU4C4B4_RHOGO</name>
<proteinExistence type="predicted"/>
<dbReference type="Pfam" id="PF07729">
    <property type="entry name" value="FCD"/>
    <property type="match status" value="1"/>
</dbReference>
<dbReference type="Gene3D" id="1.10.10.10">
    <property type="entry name" value="Winged helix-like DNA-binding domain superfamily/Winged helix DNA-binding domain"/>
    <property type="match status" value="1"/>
</dbReference>
<evidence type="ECO:0000256" key="1">
    <source>
        <dbReference type="ARBA" id="ARBA00023015"/>
    </source>
</evidence>
<evidence type="ECO:0000256" key="2">
    <source>
        <dbReference type="ARBA" id="ARBA00023125"/>
    </source>
</evidence>
<accession>A0ABU4C4B4</accession>
<dbReference type="RefSeq" id="WP_317545790.1">
    <property type="nucleotide sequence ID" value="NZ_JAWLKB010000040.1"/>
</dbReference>
<evidence type="ECO:0000259" key="5">
    <source>
        <dbReference type="PROSITE" id="PS50949"/>
    </source>
</evidence>
<dbReference type="Proteomes" id="UP001185927">
    <property type="component" value="Unassembled WGS sequence"/>
</dbReference>
<dbReference type="PROSITE" id="PS50949">
    <property type="entry name" value="HTH_GNTR"/>
    <property type="match status" value="1"/>
</dbReference>
<organism evidence="6 7">
    <name type="scientific">Rhodococcus globerulus</name>
    <dbReference type="NCBI Taxonomy" id="33008"/>
    <lineage>
        <taxon>Bacteria</taxon>
        <taxon>Bacillati</taxon>
        <taxon>Actinomycetota</taxon>
        <taxon>Actinomycetes</taxon>
        <taxon>Mycobacteriales</taxon>
        <taxon>Nocardiaceae</taxon>
        <taxon>Rhodococcus</taxon>
    </lineage>
</organism>
<dbReference type="Pfam" id="PF00392">
    <property type="entry name" value="GntR"/>
    <property type="match status" value="1"/>
</dbReference>
<dbReference type="InterPro" id="IPR036390">
    <property type="entry name" value="WH_DNA-bd_sf"/>
</dbReference>
<comment type="caution">
    <text evidence="6">The sequence shown here is derived from an EMBL/GenBank/DDBJ whole genome shotgun (WGS) entry which is preliminary data.</text>
</comment>
<dbReference type="SMART" id="SM00895">
    <property type="entry name" value="FCD"/>
    <property type="match status" value="1"/>
</dbReference>